<evidence type="ECO:0000256" key="1">
    <source>
        <dbReference type="SAM" id="MobiDB-lite"/>
    </source>
</evidence>
<feature type="compositionally biased region" description="Low complexity" evidence="1">
    <location>
        <begin position="29"/>
        <end position="58"/>
    </location>
</feature>
<feature type="domain" description="PepSY" evidence="2">
    <location>
        <begin position="146"/>
        <end position="204"/>
    </location>
</feature>
<proteinExistence type="predicted"/>
<gene>
    <name evidence="3" type="ORF">A5886_002703</name>
</gene>
<evidence type="ECO:0000259" key="2">
    <source>
        <dbReference type="Pfam" id="PF03413"/>
    </source>
</evidence>
<evidence type="ECO:0000313" key="4">
    <source>
        <dbReference type="Proteomes" id="UP000195043"/>
    </source>
</evidence>
<sequence length="207" mass="22349">MKKSTIFMGLAAIGLLAGCNQNEPSNAEQSTASSSSTTMSSTVVSTTQSTSEGTATTSALPSVSVEEAIQVFQDTYKDAVVTSLELDTTFGNYFYKIEGVDDNNEYELTVDAETKAVSEERKEALDADEQNGVKKAEDQLTITDLLSLTEISDIAVKEVGGGEAADWDLDKEMNITYWEVKVKEGNTQTKVKINAQTGEVLETEIDD</sequence>
<feature type="region of interest" description="Disordered" evidence="1">
    <location>
        <begin position="23"/>
        <end position="60"/>
    </location>
</feature>
<evidence type="ECO:0000313" key="3">
    <source>
        <dbReference type="EMBL" id="OTN77603.1"/>
    </source>
</evidence>
<dbReference type="Pfam" id="PF03413">
    <property type="entry name" value="PepSY"/>
    <property type="match status" value="2"/>
</dbReference>
<dbReference type="OrthoDB" id="2943484at2"/>
<dbReference type="STRING" id="1834191.A5886_002703"/>
<dbReference type="Proteomes" id="UP000195043">
    <property type="component" value="Unassembled WGS sequence"/>
</dbReference>
<dbReference type="InterPro" id="IPR025711">
    <property type="entry name" value="PepSY"/>
</dbReference>
<dbReference type="Gene3D" id="3.10.450.40">
    <property type="match status" value="2"/>
</dbReference>
<accession>A0A242AAG3</accession>
<dbReference type="PROSITE" id="PS51257">
    <property type="entry name" value="PROKAR_LIPOPROTEIN"/>
    <property type="match status" value="1"/>
</dbReference>
<protein>
    <recommendedName>
        <fullName evidence="2">PepSY domain-containing protein</fullName>
    </recommendedName>
</protein>
<organism evidence="3 4">
    <name type="scientific">Candidatus Enterococcus testudinis</name>
    <dbReference type="NCBI Taxonomy" id="1834191"/>
    <lineage>
        <taxon>Bacteria</taxon>
        <taxon>Bacillati</taxon>
        <taxon>Bacillota</taxon>
        <taxon>Bacilli</taxon>
        <taxon>Lactobacillales</taxon>
        <taxon>Enterococcaceae</taxon>
        <taxon>Enterococcus</taxon>
    </lineage>
</organism>
<feature type="domain" description="PepSY" evidence="2">
    <location>
        <begin position="63"/>
        <end position="118"/>
    </location>
</feature>
<dbReference type="AlphaFoldDB" id="A0A242AAG3"/>
<comment type="caution">
    <text evidence="3">The sequence shown here is derived from an EMBL/GenBank/DDBJ whole genome shotgun (WGS) entry which is preliminary data.</text>
</comment>
<reference evidence="3 4" key="1">
    <citation type="submission" date="2017-05" db="EMBL/GenBank/DDBJ databases">
        <title>The Genome Sequence of Enterococcus sp. 8G7_MSG3316.</title>
        <authorList>
            <consortium name="The Broad Institute Genomics Platform"/>
            <consortium name="The Broad Institute Genomic Center for Infectious Diseases"/>
            <person name="Earl A."/>
            <person name="Manson A."/>
            <person name="Schwartman J."/>
            <person name="Gilmore M."/>
            <person name="Abouelleil A."/>
            <person name="Cao P."/>
            <person name="Chapman S."/>
            <person name="Cusick C."/>
            <person name="Shea T."/>
            <person name="Young S."/>
            <person name="Neafsey D."/>
            <person name="Nusbaum C."/>
            <person name="Birren B."/>
        </authorList>
    </citation>
    <scope>NUCLEOTIDE SEQUENCE [LARGE SCALE GENOMIC DNA]</scope>
    <source>
        <strain evidence="3 4">8G7_MSG3316</strain>
    </source>
</reference>
<dbReference type="RefSeq" id="WP_086275610.1">
    <property type="nucleotide sequence ID" value="NZ_NGKU01000001.1"/>
</dbReference>
<name>A0A242AAG3_9ENTE</name>
<dbReference type="EMBL" id="NGKU01000001">
    <property type="protein sequence ID" value="OTN77603.1"/>
    <property type="molecule type" value="Genomic_DNA"/>
</dbReference>
<keyword evidence="4" id="KW-1185">Reference proteome</keyword>